<dbReference type="SUPFAM" id="SSF48452">
    <property type="entry name" value="TPR-like"/>
    <property type="match status" value="1"/>
</dbReference>
<dbReference type="InterPro" id="IPR008756">
    <property type="entry name" value="Peptidase_M56"/>
</dbReference>
<dbReference type="InterPro" id="IPR013784">
    <property type="entry name" value="Carb-bd-like_fold"/>
</dbReference>
<organism evidence="4 5">
    <name type="scientific">Lacipirellula parvula</name>
    <dbReference type="NCBI Taxonomy" id="2650471"/>
    <lineage>
        <taxon>Bacteria</taxon>
        <taxon>Pseudomonadati</taxon>
        <taxon>Planctomycetota</taxon>
        <taxon>Planctomycetia</taxon>
        <taxon>Pirellulales</taxon>
        <taxon>Lacipirellulaceae</taxon>
        <taxon>Lacipirellula</taxon>
    </lineage>
</organism>
<feature type="region of interest" description="Disordered" evidence="1">
    <location>
        <begin position="2160"/>
        <end position="2180"/>
    </location>
</feature>
<feature type="region of interest" description="Disordered" evidence="1">
    <location>
        <begin position="2080"/>
        <end position="2107"/>
    </location>
</feature>
<keyword evidence="2" id="KW-0812">Transmembrane</keyword>
<reference evidence="5" key="1">
    <citation type="submission" date="2019-10" db="EMBL/GenBank/DDBJ databases">
        <title>Lacipirellula parvula gen. nov., sp. nov., representing a lineage of planctomycetes widespread in freshwater anoxic habitats, and description of the family Lacipirellulaceae.</title>
        <authorList>
            <person name="Dedysh S.N."/>
            <person name="Kulichevskaya I.S."/>
            <person name="Beletsky A.V."/>
            <person name="Rakitin A.L."/>
            <person name="Mardanov A.V."/>
            <person name="Ivanova A.A."/>
            <person name="Saltykova V.X."/>
            <person name="Rijpstra W.I.C."/>
            <person name="Sinninghe Damste J.S."/>
            <person name="Ravin N.V."/>
        </authorList>
    </citation>
    <scope>NUCLEOTIDE SEQUENCE [LARGE SCALE GENOMIC DNA]</scope>
    <source>
        <strain evidence="5">PX69</strain>
    </source>
</reference>
<keyword evidence="5" id="KW-1185">Reference proteome</keyword>
<dbReference type="InterPro" id="IPR019734">
    <property type="entry name" value="TPR_rpt"/>
</dbReference>
<sequence>MALLAPWLADFQLLAAALLLSVMLAIALLRQPAQRLAVAKSTLVALAALALLCAIPGWSLVHLLNEQPPPAPTASSALLADFAPAPHAPAMPSFEPVAAAPSPVVTTIAEPPTPPPAQPINWPAAIVTLYAGGCALVALWLAIGGLLARRVLSQATPAPPELEQLLAQITGPVAHPPQLLLSNHIAAPVAMGLRRPAILLPASTFPIQHSAFNLSPAQLLPILAHEWAHLEHRDLHTLAATRLLLILLWPQPLFWLLRRTIRLDQETLADAAAADRAGRLDYAQQLLAWARTASTQRPPRLAGAVGLWEGPSQLKRRIAVLLNEKFNVMRSCSAAWRRVCIASLAVAALALSLVTLQPTPVVGNDDATNAKPAAGTTDNTADNKASAPTAEQPADFTIAPVAQYEEAGVAEPNTYAGICVDEQDKPLPGVEVSLFVYGNFDVGNPPAENVEPAAVMKTDAYGRFRFENVVELAENHAVDAASKQVAVIAQAPGRATGGSLESISLVASRGKTSRLPLVPAATFSGRVTDLAGNPIADAVVAANWGYLISNAGLLTRTDAEGRFQLNSMPPATPVVPASVIVTHPDYVAKFAKQASNSTEFDVKMRHGSIIAGRVVYQPADRNGPRVPVAGVRVWAAGSRPVVANDEEDGQRIAVTDADGRYELRGLVGGTYAVNASAPDRVTEGLAGIEAGAQSLPMEPGSTVEVPDMVLTDGAIVRMKLIDAATGKPLLTAKGARAHITPRRIADVERPYAFRIARPIDEQAETELRLPAGRYSFFTLLPAVSSGSVWTSVSERITTSNGEAEFVDVVEGATVEITVPMSSFSPADYHNPVSPPSPSLDLQIPSLSPYYAPQPTGVGVSGVPVPLGAVPTTPPTTISAPQAGIAPPTAATTGDRERQAKEVAERGSALGKQVTPGPNVFMGFCIDEAAQPIAGVDVSLFVYNGSAQESVEPLARTRTGSDGKFEFNEPVDVAKEFPNGVPEENFVTAPVKVIAAVAKSPGLTTEFQNEVLHRFVKRGQGAMLQMKPAGKLTGRVTDGKGQPVAGAVVNTTLSVGGYVPGANLSARTDADGRYTIDDLPRFDADERVRELAAARERKEPWAMFSPPGPALSVQHSDFATRRVNLQVVPGELNLALLPGSTVKGRVVAKLRGPSDESKPLANVPVWIMRTMQPIRDPKAAYTPVEQQTTTDDDGNYAFTSLPASEYAVTATAPDLTTAGVTGVAVGAGQTAAAPDVVLTPGAIVRVKLLDAANKQPFKFEAGRKGYILPQRLTSGAIGAPRMDSQISDFTVDGVGEAQLAPGRYGLFVSIPGEGLDPNLESRSLDGKSTVAEFEVREGETLELAVPLIEFPLQMASGVVAAVAPAATDGAVVETQASPPPETSHFQPSTTPADGEQPGAVPLKPQSATPSIDDAGSPAEKTPSAAYTAPSKTTHQTVGMGEWALTPLEPSKHQPNALQLHIVDESNQPLAGVEATLYSAASSRGEAKPIKTLVTDAAGNALFADVVPADQIARFAALKAAGEFIGGSQGTYLIALKYPGLATALLYQSAGELALGGSKRTIMLRPAVKLSGRVTDPAGKPVADAVVSAGAFAGSRSIAGVNAVATDAAGRFEFDDRGPFKRAAANEANQFMSLAATAHSPAPQPSPAAAEDPTTKNVSDLVVTHPKFAVTRIEGGDVPGNADVQMLAATSIVGRVIDHQSGAPVAGVTVQALGDPTGPPQIEKEGNVLAYRVPYSHSASVRTDAQGNYRLDNLPAGTYNLWVDSESTPGRPFKHASQGASGVVTTAGNEPTQAPDMIVGRPATVTVQLVDAETGEPLQLDGNAVAVPMALRGSDYRQQQNPHQRVPISKDGTFTFSSLPGRFRIGVEVVDKPGISYQVIYRSGDDFDRSAAAIDLHFGESVSTKLAVRSMPQLQQFRAEQSKAYELLRAGKSDEAIAAFDAMVAARPNDYEPISGRCYAYRTSGHYAEAIADAEEMLKRFPDDSQARYILADLLAISPVEATRDGKRALKYAEELVAMAKANHADAATMARYLGFVAAAHAESGDFAKAIAVQEEAIESIPSSENKGVRQSYERRLELYRAGKPFRGEQNGPEERRPMQEPANQGAVKSLRSVPLATKPVEPPPVSPTLQSSVGHAAIQSADIQAVSLIDRTKPWSYPMGGLEPKPLPLEFKSSTLGDAVK</sequence>
<evidence type="ECO:0000256" key="1">
    <source>
        <dbReference type="SAM" id="MobiDB-lite"/>
    </source>
</evidence>
<dbReference type="KEGG" id="lpav:PLANPX_3392"/>
<dbReference type="InterPro" id="IPR011990">
    <property type="entry name" value="TPR-like_helical_dom_sf"/>
</dbReference>
<dbReference type="RefSeq" id="WP_152099490.1">
    <property type="nucleotide sequence ID" value="NZ_AP021861.1"/>
</dbReference>
<dbReference type="EMBL" id="AP021861">
    <property type="protein sequence ID" value="BBO33780.1"/>
    <property type="molecule type" value="Genomic_DNA"/>
</dbReference>
<name>A0A5K7XAQ2_9BACT</name>
<protein>
    <recommendedName>
        <fullName evidence="3">Peptidase M56 domain-containing protein</fullName>
    </recommendedName>
</protein>
<evidence type="ECO:0000313" key="4">
    <source>
        <dbReference type="EMBL" id="BBO33780.1"/>
    </source>
</evidence>
<evidence type="ECO:0000313" key="5">
    <source>
        <dbReference type="Proteomes" id="UP000326837"/>
    </source>
</evidence>
<feature type="region of interest" description="Disordered" evidence="1">
    <location>
        <begin position="1371"/>
        <end position="1433"/>
    </location>
</feature>
<feature type="compositionally biased region" description="Polar residues" evidence="1">
    <location>
        <begin position="2171"/>
        <end position="2180"/>
    </location>
</feature>
<gene>
    <name evidence="4" type="ORF">PLANPX_3392</name>
</gene>
<dbReference type="CDD" id="cd07341">
    <property type="entry name" value="M56_BlaR1_MecR1_like"/>
    <property type="match status" value="1"/>
</dbReference>
<dbReference type="Proteomes" id="UP000326837">
    <property type="component" value="Chromosome"/>
</dbReference>
<feature type="transmembrane region" description="Helical" evidence="2">
    <location>
        <begin position="120"/>
        <end position="143"/>
    </location>
</feature>
<feature type="region of interest" description="Disordered" evidence="1">
    <location>
        <begin position="361"/>
        <end position="392"/>
    </location>
</feature>
<keyword evidence="2" id="KW-0472">Membrane</keyword>
<feature type="compositionally biased region" description="Low complexity" evidence="1">
    <location>
        <begin position="879"/>
        <end position="892"/>
    </location>
</feature>
<dbReference type="Gene3D" id="2.60.40.1120">
    <property type="entry name" value="Carboxypeptidase-like, regulatory domain"/>
    <property type="match status" value="3"/>
</dbReference>
<feature type="transmembrane region" description="Helical" evidence="2">
    <location>
        <begin position="41"/>
        <end position="61"/>
    </location>
</feature>
<feature type="region of interest" description="Disordered" evidence="1">
    <location>
        <begin position="873"/>
        <end position="893"/>
    </location>
</feature>
<dbReference type="SMART" id="SM00028">
    <property type="entry name" value="TPR"/>
    <property type="match status" value="3"/>
</dbReference>
<dbReference type="GO" id="GO:0030246">
    <property type="term" value="F:carbohydrate binding"/>
    <property type="evidence" value="ECO:0007669"/>
    <property type="project" value="InterPro"/>
</dbReference>
<feature type="transmembrane region" description="Helical" evidence="2">
    <location>
        <begin position="12"/>
        <end position="29"/>
    </location>
</feature>
<dbReference type="Pfam" id="PF05569">
    <property type="entry name" value="Peptidase_M56"/>
    <property type="match status" value="1"/>
</dbReference>
<proteinExistence type="predicted"/>
<dbReference type="InterPro" id="IPR008969">
    <property type="entry name" value="CarboxyPept-like_regulatory"/>
</dbReference>
<feature type="domain" description="Peptidase M56" evidence="3">
    <location>
        <begin position="22"/>
        <end position="321"/>
    </location>
</feature>
<accession>A0A5K7XAQ2</accession>
<dbReference type="PANTHER" id="PTHR34978:SF3">
    <property type="entry name" value="SLR0241 PROTEIN"/>
    <property type="match status" value="1"/>
</dbReference>
<dbReference type="SUPFAM" id="SSF49452">
    <property type="entry name" value="Starch-binding domain-like"/>
    <property type="match status" value="4"/>
</dbReference>
<feature type="transmembrane region" description="Helical" evidence="2">
    <location>
        <begin position="335"/>
        <end position="356"/>
    </location>
</feature>
<evidence type="ECO:0000256" key="2">
    <source>
        <dbReference type="SAM" id="Phobius"/>
    </source>
</evidence>
<keyword evidence="2" id="KW-1133">Transmembrane helix</keyword>
<dbReference type="Gene3D" id="1.25.40.10">
    <property type="entry name" value="Tetratricopeptide repeat domain"/>
    <property type="match status" value="1"/>
</dbReference>
<dbReference type="SUPFAM" id="SSF49464">
    <property type="entry name" value="Carboxypeptidase regulatory domain-like"/>
    <property type="match status" value="1"/>
</dbReference>
<evidence type="ECO:0000259" key="3">
    <source>
        <dbReference type="Pfam" id="PF05569"/>
    </source>
</evidence>
<dbReference type="Pfam" id="PF13620">
    <property type="entry name" value="CarboxypepD_reg"/>
    <property type="match status" value="3"/>
</dbReference>
<dbReference type="InterPro" id="IPR052173">
    <property type="entry name" value="Beta-lactam_resp_regulator"/>
</dbReference>
<dbReference type="PANTHER" id="PTHR34978">
    <property type="entry name" value="POSSIBLE SENSOR-TRANSDUCER PROTEIN BLAR"/>
    <property type="match status" value="1"/>
</dbReference>